<dbReference type="KEGG" id="thu:AC731_009175"/>
<evidence type="ECO:0008006" key="3">
    <source>
        <dbReference type="Google" id="ProtNLM"/>
    </source>
</evidence>
<dbReference type="EMBL" id="CP014646">
    <property type="protein sequence ID" value="AMO37107.1"/>
    <property type="molecule type" value="Genomic_DNA"/>
</dbReference>
<proteinExistence type="predicted"/>
<reference evidence="2" key="1">
    <citation type="submission" date="2016-03" db="EMBL/GenBank/DDBJ databases">
        <authorList>
            <person name="Ma C."/>
            <person name="Zhou S."/>
            <person name="Yang G."/>
        </authorList>
    </citation>
    <scope>NUCLEOTIDE SEQUENCE [LARGE SCALE GENOMIC DNA]</scope>
    <source>
        <strain evidence="2">SgZ-1</strain>
    </source>
</reference>
<dbReference type="STRING" id="1134435.AC731_009175"/>
<dbReference type="Pfam" id="PF14345">
    <property type="entry name" value="GDYXXLXY"/>
    <property type="match status" value="1"/>
</dbReference>
<dbReference type="Proteomes" id="UP000036902">
    <property type="component" value="Chromosome"/>
</dbReference>
<dbReference type="InterPro" id="IPR025833">
    <property type="entry name" value="GDYXXLXY"/>
</dbReference>
<accession>A0A127K571</accession>
<evidence type="ECO:0000313" key="2">
    <source>
        <dbReference type="Proteomes" id="UP000036902"/>
    </source>
</evidence>
<sequence>MKSASYVRAAILAALALVLGVALKAIHDREQTLTHGQVVLLQLAPVDPRSLMQGDYMALRFAIDNELPARDGTRPSPPARYAVLALDAQDRARLTGVSDTPPAGEAVAMRIRQRDGRPTIGPNAFFFQEGTADRYEAARWGEFRVAPDGSALLTHLRDAELNRLGEQLR</sequence>
<gene>
    <name evidence="1" type="ORF">AC731_009175</name>
</gene>
<dbReference type="AlphaFoldDB" id="A0A127K571"/>
<name>A0A127K571_9RHOO</name>
<evidence type="ECO:0000313" key="1">
    <source>
        <dbReference type="EMBL" id="AMO37107.1"/>
    </source>
</evidence>
<dbReference type="RefSeq" id="WP_048705450.1">
    <property type="nucleotide sequence ID" value="NZ_CP014646.1"/>
</dbReference>
<organism evidence="1 2">
    <name type="scientific">Thauera humireducens</name>
    <dbReference type="NCBI Taxonomy" id="1134435"/>
    <lineage>
        <taxon>Bacteria</taxon>
        <taxon>Pseudomonadati</taxon>
        <taxon>Pseudomonadota</taxon>
        <taxon>Betaproteobacteria</taxon>
        <taxon>Rhodocyclales</taxon>
        <taxon>Zoogloeaceae</taxon>
        <taxon>Thauera</taxon>
    </lineage>
</organism>
<keyword evidence="2" id="KW-1185">Reference proteome</keyword>
<protein>
    <recommendedName>
        <fullName evidence="3">GDYXXLXY domain-containing protein</fullName>
    </recommendedName>
</protein>